<keyword evidence="1" id="KW-0812">Transmembrane</keyword>
<evidence type="ECO:0000313" key="3">
    <source>
        <dbReference type="Proteomes" id="UP001489004"/>
    </source>
</evidence>
<keyword evidence="1" id="KW-0472">Membrane</keyword>
<keyword evidence="1" id="KW-1133">Transmembrane helix</keyword>
<name>A0AAW1Q8Q8_9CHLO</name>
<dbReference type="EMBL" id="JALJOR010000005">
    <property type="protein sequence ID" value="KAK9817267.1"/>
    <property type="molecule type" value="Genomic_DNA"/>
</dbReference>
<protein>
    <submittedName>
        <fullName evidence="2">Uncharacterized protein</fullName>
    </submittedName>
</protein>
<feature type="transmembrane region" description="Helical" evidence="1">
    <location>
        <begin position="22"/>
        <end position="42"/>
    </location>
</feature>
<dbReference type="GO" id="GO:0005743">
    <property type="term" value="C:mitochondrial inner membrane"/>
    <property type="evidence" value="ECO:0007669"/>
    <property type="project" value="InterPro"/>
</dbReference>
<proteinExistence type="predicted"/>
<dbReference type="GO" id="GO:0045271">
    <property type="term" value="C:respiratory chain complex I"/>
    <property type="evidence" value="ECO:0007669"/>
    <property type="project" value="InterPro"/>
</dbReference>
<dbReference type="PANTHER" id="PTHR36987:SF1">
    <property type="entry name" value="NADH DEHYDROGENASE [UBIQUINONE] 1 BETA SUBCOMPLEX SUBUNIT 2"/>
    <property type="match status" value="1"/>
</dbReference>
<evidence type="ECO:0000313" key="2">
    <source>
        <dbReference type="EMBL" id="KAK9817267.1"/>
    </source>
</evidence>
<evidence type="ECO:0000256" key="1">
    <source>
        <dbReference type="SAM" id="Phobius"/>
    </source>
</evidence>
<comment type="caution">
    <text evidence="2">The sequence shown here is derived from an EMBL/GenBank/DDBJ whole genome shotgun (WGS) entry which is preliminary data.</text>
</comment>
<organism evidence="2 3">
    <name type="scientific">[Myrmecia] bisecta</name>
    <dbReference type="NCBI Taxonomy" id="41462"/>
    <lineage>
        <taxon>Eukaryota</taxon>
        <taxon>Viridiplantae</taxon>
        <taxon>Chlorophyta</taxon>
        <taxon>core chlorophytes</taxon>
        <taxon>Trebouxiophyceae</taxon>
        <taxon>Trebouxiales</taxon>
        <taxon>Trebouxiaceae</taxon>
        <taxon>Myrmecia</taxon>
    </lineage>
</organism>
<dbReference type="AlphaFoldDB" id="A0AAW1Q8Q8"/>
<dbReference type="InterPro" id="IPR044980">
    <property type="entry name" value="NDUFB2_plant/fungi"/>
</dbReference>
<reference evidence="2 3" key="1">
    <citation type="journal article" date="2024" name="Nat. Commun.">
        <title>Phylogenomics reveals the evolutionary origins of lichenization in chlorophyte algae.</title>
        <authorList>
            <person name="Puginier C."/>
            <person name="Libourel C."/>
            <person name="Otte J."/>
            <person name="Skaloud P."/>
            <person name="Haon M."/>
            <person name="Grisel S."/>
            <person name="Petersen M."/>
            <person name="Berrin J.G."/>
            <person name="Delaux P.M."/>
            <person name="Dal Grande F."/>
            <person name="Keller J."/>
        </authorList>
    </citation>
    <scope>NUCLEOTIDE SEQUENCE [LARGE SCALE GENOMIC DNA]</scope>
    <source>
        <strain evidence="2 3">SAG 2043</strain>
    </source>
</reference>
<keyword evidence="3" id="KW-1185">Reference proteome</keyword>
<gene>
    <name evidence="2" type="ORF">WJX72_012046</name>
</gene>
<sequence>MASGGHHGEAVTYAGLTLHKPATWHTVAGTGMCALMWFWILVRAYHDGETFLFGHAPHFEHEAKHSAHHAHGDAHGEAVHH</sequence>
<accession>A0AAW1Q8Q8</accession>
<dbReference type="Proteomes" id="UP001489004">
    <property type="component" value="Unassembled WGS sequence"/>
</dbReference>
<dbReference type="PANTHER" id="PTHR36987">
    <property type="entry name" value="NADH DEHYDROGENASE [UBIQUINONE] 1 BETA SUBCOMPLEX SUBUNIT 2-LIKE"/>
    <property type="match status" value="1"/>
</dbReference>